<protein>
    <submittedName>
        <fullName evidence="3">Universal stress protein</fullName>
    </submittedName>
</protein>
<dbReference type="PANTHER" id="PTHR46268">
    <property type="entry name" value="STRESS RESPONSE PROTEIN NHAX"/>
    <property type="match status" value="1"/>
</dbReference>
<keyword evidence="4" id="KW-1185">Reference proteome</keyword>
<evidence type="ECO:0000313" key="4">
    <source>
        <dbReference type="Proteomes" id="UP000474777"/>
    </source>
</evidence>
<dbReference type="PRINTS" id="PR01438">
    <property type="entry name" value="UNVRSLSTRESS"/>
</dbReference>
<evidence type="ECO:0000256" key="1">
    <source>
        <dbReference type="ARBA" id="ARBA00008791"/>
    </source>
</evidence>
<dbReference type="PANTHER" id="PTHR46268:SF6">
    <property type="entry name" value="UNIVERSAL STRESS PROTEIN UP12"/>
    <property type="match status" value="1"/>
</dbReference>
<dbReference type="AlphaFoldDB" id="A0A6B3LRA9"/>
<sequence length="287" mass="32187">MFRILVPVDLTEGTNKACEFALAFGQHFANTQLVLLHCYQDYLDETASGKAFTDETSASELVTDNVLHRNQQETEEKLDKLYHTVRKVNRNLQVERVLMYGMPEDCIQEEVQRFKPDLMVMLTKGESNIARTFFGTVSTSIIQHVEVPVLTVPATYEGATINRILYATDFDKADTTALNTLQQLVQPFGAAIECVHVTDDPDTEDHEKLEKLRQKLQQHAAANITYTLLDGEDVAQALQKFVSEQAIDLVALTTHSRTLLGSLLNPSLAKRMVLESQVPLLILHANS</sequence>
<name>A0A6B3LRA9_9BACT</name>
<evidence type="ECO:0000313" key="3">
    <source>
        <dbReference type="EMBL" id="NEM99359.1"/>
    </source>
</evidence>
<reference evidence="3 4" key="1">
    <citation type="submission" date="2020-02" db="EMBL/GenBank/DDBJ databases">
        <authorList>
            <person name="Kim M.K."/>
        </authorList>
    </citation>
    <scope>NUCLEOTIDE SEQUENCE [LARGE SCALE GENOMIC DNA]</scope>
    <source>
        <strain evidence="3 4">BT327</strain>
    </source>
</reference>
<dbReference type="SUPFAM" id="SSF52402">
    <property type="entry name" value="Adenine nucleotide alpha hydrolases-like"/>
    <property type="match status" value="2"/>
</dbReference>
<feature type="domain" description="UspA" evidence="2">
    <location>
        <begin position="3"/>
        <end position="153"/>
    </location>
</feature>
<proteinExistence type="inferred from homology"/>
<dbReference type="InterPro" id="IPR006016">
    <property type="entry name" value="UspA"/>
</dbReference>
<dbReference type="Gene3D" id="3.40.50.620">
    <property type="entry name" value="HUPs"/>
    <property type="match status" value="2"/>
</dbReference>
<comment type="similarity">
    <text evidence="1">Belongs to the universal stress protein A family.</text>
</comment>
<gene>
    <name evidence="3" type="ORF">GXP69_16795</name>
</gene>
<dbReference type="Proteomes" id="UP000474777">
    <property type="component" value="Unassembled WGS sequence"/>
</dbReference>
<dbReference type="CDD" id="cd00293">
    <property type="entry name" value="USP-like"/>
    <property type="match status" value="2"/>
</dbReference>
<evidence type="ECO:0000259" key="2">
    <source>
        <dbReference type="Pfam" id="PF00582"/>
    </source>
</evidence>
<feature type="domain" description="UspA" evidence="2">
    <location>
        <begin position="162"/>
        <end position="283"/>
    </location>
</feature>
<dbReference type="Pfam" id="PF00582">
    <property type="entry name" value="Usp"/>
    <property type="match status" value="2"/>
</dbReference>
<comment type="caution">
    <text evidence="3">The sequence shown here is derived from an EMBL/GenBank/DDBJ whole genome shotgun (WGS) entry which is preliminary data.</text>
</comment>
<dbReference type="EMBL" id="JAAGWD010000009">
    <property type="protein sequence ID" value="NEM99359.1"/>
    <property type="molecule type" value="Genomic_DNA"/>
</dbReference>
<dbReference type="InterPro" id="IPR006015">
    <property type="entry name" value="Universal_stress_UspA"/>
</dbReference>
<organism evidence="3 4">
    <name type="scientific">Pontibacter burrus</name>
    <dbReference type="NCBI Taxonomy" id="2704466"/>
    <lineage>
        <taxon>Bacteria</taxon>
        <taxon>Pseudomonadati</taxon>
        <taxon>Bacteroidota</taxon>
        <taxon>Cytophagia</taxon>
        <taxon>Cytophagales</taxon>
        <taxon>Hymenobacteraceae</taxon>
        <taxon>Pontibacter</taxon>
    </lineage>
</organism>
<accession>A0A6B3LRA9</accession>
<dbReference type="RefSeq" id="WP_163916461.1">
    <property type="nucleotide sequence ID" value="NZ_JAAGWD010000009.1"/>
</dbReference>
<dbReference type="InterPro" id="IPR014729">
    <property type="entry name" value="Rossmann-like_a/b/a_fold"/>
</dbReference>